<feature type="transmembrane region" description="Helical" evidence="1">
    <location>
        <begin position="86"/>
        <end position="103"/>
    </location>
</feature>
<feature type="transmembrane region" description="Helical" evidence="1">
    <location>
        <begin position="12"/>
        <end position="37"/>
    </location>
</feature>
<comment type="caution">
    <text evidence="2">The sequence shown here is derived from an EMBL/GenBank/DDBJ whole genome shotgun (WGS) entry which is preliminary data.</text>
</comment>
<sequence>MEKISPILDTLAIIIDIFSVIVITYGVILCAKDFIVTRFTSKDSKDSFIATTVIKNQLASYILLSLEILIAADIIETIVSPTLTDIALLAATVVIRTVISYFLNKEIKESNLKEDLD</sequence>
<protein>
    <submittedName>
        <fullName evidence="2">Membrane protein</fullName>
    </submittedName>
</protein>
<evidence type="ECO:0000313" key="3">
    <source>
        <dbReference type="Proteomes" id="UP001230220"/>
    </source>
</evidence>
<dbReference type="Proteomes" id="UP001230220">
    <property type="component" value="Unassembled WGS sequence"/>
</dbReference>
<reference evidence="2 3" key="1">
    <citation type="submission" date="2023-07" db="EMBL/GenBank/DDBJ databases">
        <title>Genomic Encyclopedia of Type Strains, Phase IV (KMG-IV): sequencing the most valuable type-strain genomes for metagenomic binning, comparative biology and taxonomic classification.</title>
        <authorList>
            <person name="Goeker M."/>
        </authorList>
    </citation>
    <scope>NUCLEOTIDE SEQUENCE [LARGE SCALE GENOMIC DNA]</scope>
    <source>
        <strain evidence="2 3">DSM 16784</strain>
    </source>
</reference>
<keyword evidence="1" id="KW-1133">Transmembrane helix</keyword>
<accession>A0ABU0E1R5</accession>
<gene>
    <name evidence="2" type="ORF">J2S15_001568</name>
</gene>
<keyword evidence="3" id="KW-1185">Reference proteome</keyword>
<evidence type="ECO:0000256" key="1">
    <source>
        <dbReference type="SAM" id="Phobius"/>
    </source>
</evidence>
<name>A0ABU0E1R5_9FIRM</name>
<organism evidence="2 3">
    <name type="scientific">Breznakia pachnodae</name>
    <dbReference type="NCBI Taxonomy" id="265178"/>
    <lineage>
        <taxon>Bacteria</taxon>
        <taxon>Bacillati</taxon>
        <taxon>Bacillota</taxon>
        <taxon>Erysipelotrichia</taxon>
        <taxon>Erysipelotrichales</taxon>
        <taxon>Erysipelotrichaceae</taxon>
        <taxon>Breznakia</taxon>
    </lineage>
</organism>
<dbReference type="InterPro" id="IPR012427">
    <property type="entry name" value="DUF1622"/>
</dbReference>
<evidence type="ECO:0000313" key="2">
    <source>
        <dbReference type="EMBL" id="MDQ0360823.1"/>
    </source>
</evidence>
<feature type="transmembrane region" description="Helical" evidence="1">
    <location>
        <begin position="58"/>
        <end position="80"/>
    </location>
</feature>
<dbReference type="PANTHER" id="PTHR38468:SF1">
    <property type="entry name" value="SLL0939 PROTEIN"/>
    <property type="match status" value="1"/>
</dbReference>
<dbReference type="Pfam" id="PF07784">
    <property type="entry name" value="DUF1622"/>
    <property type="match status" value="1"/>
</dbReference>
<keyword evidence="1" id="KW-0472">Membrane</keyword>
<dbReference type="EMBL" id="JAUSUR010000002">
    <property type="protein sequence ID" value="MDQ0360823.1"/>
    <property type="molecule type" value="Genomic_DNA"/>
</dbReference>
<dbReference type="RefSeq" id="WP_307407013.1">
    <property type="nucleotide sequence ID" value="NZ_JAUSUR010000002.1"/>
</dbReference>
<keyword evidence="1" id="KW-0812">Transmembrane</keyword>
<dbReference type="PANTHER" id="PTHR38468">
    <property type="entry name" value="SLL0939 PROTEIN"/>
    <property type="match status" value="1"/>
</dbReference>
<proteinExistence type="predicted"/>